<keyword evidence="3" id="KW-0813">Transport</keyword>
<feature type="transmembrane region" description="Helical" evidence="7">
    <location>
        <begin position="198"/>
        <end position="220"/>
    </location>
</feature>
<dbReference type="PANTHER" id="PTHR22950">
    <property type="entry name" value="AMINO ACID TRANSPORTER"/>
    <property type="match status" value="1"/>
</dbReference>
<sequence>MVFGLKEMWSVPTDRRLFIATVPVLTLGVMGSALFPIPIAFEATGIIAALVAMIIVAAATIYTVELLMAEAAACGMHDYGTLSKAIGGTWYKLFTEICIVIMFLGSIIGGIVQCGQIFLSAADLYSSNVADWLNWRDGSVLMVFTTIFIFPTCMVELMTQLEYLSMAGFAFVMMLLITVIVEACTAGLPAIASGDFAVVGFSDIFSFASTVSTIAFAFYIQPIAMPMLREMPPGKAGYRILAWSMRLVIGVVCFIIYFLLGFFGAARWGTDTNNNLLVNSWGPPAYQGILNILLGIYLALTNPPLVYPVAHVLRGWLPGKGYGFFRRFIIIFIILAICLAVSLGAPFDSAQIVVVTGASGVFLSCYLIPCLNHILLYCGWAHCQLAVKRGRGWDPSREGRMPDASNSSSNSGPQGALIKSAPKSDVEKPHGAANGDSAALDEKNLAMMNDGVGDCMAYRKRKGRFTVVEWLVSIILPILIILLGAFFSVLALISTFAAPETAAAPAAAPAPAPIIGVAP</sequence>
<evidence type="ECO:0000256" key="7">
    <source>
        <dbReference type="SAM" id="Phobius"/>
    </source>
</evidence>
<dbReference type="InterPro" id="IPR013057">
    <property type="entry name" value="AA_transpt_TM"/>
</dbReference>
<dbReference type="Pfam" id="PF01490">
    <property type="entry name" value="Aa_trans"/>
    <property type="match status" value="1"/>
</dbReference>
<evidence type="ECO:0000259" key="8">
    <source>
        <dbReference type="Pfam" id="PF01490"/>
    </source>
</evidence>
<proteinExistence type="predicted"/>
<evidence type="ECO:0000256" key="2">
    <source>
        <dbReference type="ARBA" id="ARBA00022692"/>
    </source>
</evidence>
<accession>A0ABP1GBE1</accession>
<evidence type="ECO:0000313" key="9">
    <source>
        <dbReference type="EMBL" id="CAL5229516.1"/>
    </source>
</evidence>
<feature type="transmembrane region" description="Helical" evidence="7">
    <location>
        <begin position="46"/>
        <end position="69"/>
    </location>
</feature>
<keyword evidence="10" id="KW-1185">Reference proteome</keyword>
<feature type="transmembrane region" description="Helical" evidence="7">
    <location>
        <begin position="139"/>
        <end position="157"/>
    </location>
</feature>
<feature type="transmembrane region" description="Helical" evidence="7">
    <location>
        <begin position="328"/>
        <end position="347"/>
    </location>
</feature>
<keyword evidence="3" id="KW-0029">Amino-acid transport</keyword>
<feature type="transmembrane region" description="Helical" evidence="7">
    <location>
        <begin position="240"/>
        <end position="265"/>
    </location>
</feature>
<evidence type="ECO:0000256" key="4">
    <source>
        <dbReference type="ARBA" id="ARBA00022989"/>
    </source>
</evidence>
<comment type="caution">
    <text evidence="9">The sequence shown here is derived from an EMBL/GenBank/DDBJ whole genome shotgun (WGS) entry which is preliminary data.</text>
</comment>
<evidence type="ECO:0000256" key="5">
    <source>
        <dbReference type="ARBA" id="ARBA00023136"/>
    </source>
</evidence>
<comment type="subcellular location">
    <subcellularLocation>
        <location evidence="1">Membrane</location>
        <topology evidence="1">Multi-pass membrane protein</topology>
    </subcellularLocation>
</comment>
<name>A0ABP1GBE1_9CHLO</name>
<feature type="domain" description="Amino acid transporter transmembrane" evidence="8">
    <location>
        <begin position="22"/>
        <end position="377"/>
    </location>
</feature>
<gene>
    <name evidence="9" type="primary">g12856</name>
    <name evidence="9" type="ORF">VP750_LOCUS11422</name>
</gene>
<organism evidence="9 10">
    <name type="scientific">Coccomyxa viridis</name>
    <dbReference type="NCBI Taxonomy" id="1274662"/>
    <lineage>
        <taxon>Eukaryota</taxon>
        <taxon>Viridiplantae</taxon>
        <taxon>Chlorophyta</taxon>
        <taxon>core chlorophytes</taxon>
        <taxon>Trebouxiophyceae</taxon>
        <taxon>Trebouxiophyceae incertae sedis</taxon>
        <taxon>Coccomyxaceae</taxon>
        <taxon>Coccomyxa</taxon>
    </lineage>
</organism>
<feature type="transmembrane region" description="Helical" evidence="7">
    <location>
        <begin position="17"/>
        <end position="40"/>
    </location>
</feature>
<feature type="transmembrane region" description="Helical" evidence="7">
    <location>
        <begin position="90"/>
        <end position="119"/>
    </location>
</feature>
<feature type="transmembrane region" description="Helical" evidence="7">
    <location>
        <begin position="467"/>
        <end position="493"/>
    </location>
</feature>
<evidence type="ECO:0000313" key="10">
    <source>
        <dbReference type="Proteomes" id="UP001497392"/>
    </source>
</evidence>
<evidence type="ECO:0000256" key="3">
    <source>
        <dbReference type="ARBA" id="ARBA00022970"/>
    </source>
</evidence>
<protein>
    <submittedName>
        <fullName evidence="9">G12856 protein</fullName>
    </submittedName>
</protein>
<keyword evidence="5 7" id="KW-0472">Membrane</keyword>
<evidence type="ECO:0000256" key="1">
    <source>
        <dbReference type="ARBA" id="ARBA00004141"/>
    </source>
</evidence>
<dbReference type="EMBL" id="CAXHTA020000020">
    <property type="protein sequence ID" value="CAL5229516.1"/>
    <property type="molecule type" value="Genomic_DNA"/>
</dbReference>
<feature type="transmembrane region" description="Helical" evidence="7">
    <location>
        <begin position="353"/>
        <end position="380"/>
    </location>
</feature>
<feature type="region of interest" description="Disordered" evidence="6">
    <location>
        <begin position="396"/>
        <end position="436"/>
    </location>
</feature>
<dbReference type="PANTHER" id="PTHR22950:SF702">
    <property type="entry name" value="AMINO ACID TRANSPORTER PROTEIN"/>
    <property type="match status" value="1"/>
</dbReference>
<keyword evidence="2 7" id="KW-0812">Transmembrane</keyword>
<keyword evidence="4 7" id="KW-1133">Transmembrane helix</keyword>
<reference evidence="9 10" key="1">
    <citation type="submission" date="2024-06" db="EMBL/GenBank/DDBJ databases">
        <authorList>
            <person name="Kraege A."/>
            <person name="Thomma B."/>
        </authorList>
    </citation>
    <scope>NUCLEOTIDE SEQUENCE [LARGE SCALE GENOMIC DNA]</scope>
</reference>
<feature type="compositionally biased region" description="Polar residues" evidence="6">
    <location>
        <begin position="404"/>
        <end position="413"/>
    </location>
</feature>
<dbReference type="Proteomes" id="UP001497392">
    <property type="component" value="Unassembled WGS sequence"/>
</dbReference>
<evidence type="ECO:0000256" key="6">
    <source>
        <dbReference type="SAM" id="MobiDB-lite"/>
    </source>
</evidence>
<feature type="transmembrane region" description="Helical" evidence="7">
    <location>
        <begin position="169"/>
        <end position="192"/>
    </location>
</feature>
<feature type="transmembrane region" description="Helical" evidence="7">
    <location>
        <begin position="285"/>
        <end position="307"/>
    </location>
</feature>